<dbReference type="InterPro" id="IPR013783">
    <property type="entry name" value="Ig-like_fold"/>
</dbReference>
<evidence type="ECO:0000256" key="4">
    <source>
        <dbReference type="SAM" id="Phobius"/>
    </source>
</evidence>
<dbReference type="InterPro" id="IPR036179">
    <property type="entry name" value="Ig-like_dom_sf"/>
</dbReference>
<dbReference type="Pfam" id="PF07686">
    <property type="entry name" value="V-set"/>
    <property type="match status" value="4"/>
</dbReference>
<accession>A0A498M6G0</accession>
<evidence type="ECO:0000313" key="6">
    <source>
        <dbReference type="EMBL" id="RXN13245.1"/>
    </source>
</evidence>
<dbReference type="GO" id="GO:0004888">
    <property type="term" value="F:transmembrane signaling receptor activity"/>
    <property type="evidence" value="ECO:0007669"/>
    <property type="project" value="TreeGrafter"/>
</dbReference>
<dbReference type="EMBL" id="QBIY01012992">
    <property type="protein sequence ID" value="RXN13245.1"/>
    <property type="molecule type" value="Genomic_DNA"/>
</dbReference>
<sequence length="996" mass="110503">MKNLPGVPGVHLEKDVDESTQMAIAETVFGIFVIRQEGAEPGDDPADVGIVLEGVEVMSELGNVAFAVVMLLGLVYALNLSYPQELKFGSPLLQGYIKLSGACLRDTSCAKIGYEGKYITFKAVYPPDYETNTKYFGRTHDLFSFEKLVETSHPNRWVKQGRFILFDNTSAHFLTARILRLVAEDSGSYSLGVDIKLLPDLIADEIQLTVITGEAQRPTTPAPKESFLRLVTVLSLVCVCTLLVVCPFVLFKVVKWATTYKLSVVSLNALTAPVGGRITFHCSHILADGNIKYFCKGSCSEENILIRSETGVNPSHTGRYTLYEEGSDFTVTIADLRLSDSGTYICAVDRLLVDTYNYITLRVIETVVVAQIYGHRGERLAIRCPYKSGYETNSKYLCKGMCNFGKKNIMVESGSPAKDMRFSMTDNKTSRVFTVTITDLRTEDEGQYWCAVERNFNPDIYSKILLLVKQGLFSFSAVLQVLGSSGEENAYETGNPAVISNSRTAQSHDSSSPNEFHRPATTEAVNTDLNYVNAAAGVRTVSCSPCVNITVRGTEGEQVTIECPYAKGYEKAYKCFYKGNYKDYVIILQSNGGETSVDGTFSMRDDRKMRSLIVTIGNLRMEDAGSYICRAGWGYHKQIHLNVIRAPERPRPVQIFTSTIHPGSFVVIIIITVGGFYRSPSEVLHLTKKRRKENAYEKGKPAVISKSDTAQSDDGFGANKFHRPAHIEAVDADLDYINVAAALRNDVNPDQICTELDASHIYQSLTADSVQKDSIYHIVVGALVTVNGHRGEHFDIRCPYESGYESYSKYLCKGECNIGNKNIMVESGSPAKDKRFTLTDNTTARVFTVTITDLRTEDAGQYWCAVKRTLPLHDIYSEIILQVKLGNKTTEFSTISSFSNTPSYFSTTKVNQQSTSTTITERKETITDKHKSTSSFVITITAEALFLLLIGPLLVIVAFRKKKKTKGLLSSSIIAFNPVLYEQIKDTEHHCNTVQL</sequence>
<evidence type="ECO:0000259" key="5">
    <source>
        <dbReference type="SMART" id="SM00409"/>
    </source>
</evidence>
<evidence type="ECO:0000313" key="7">
    <source>
        <dbReference type="Proteomes" id="UP000290572"/>
    </source>
</evidence>
<proteinExistence type="predicted"/>
<comment type="subcellular location">
    <subcellularLocation>
        <location evidence="1">Membrane</location>
    </subcellularLocation>
</comment>
<feature type="domain" description="Immunoglobulin" evidence="5">
    <location>
        <begin position="267"/>
        <end position="364"/>
    </location>
</feature>
<feature type="domain" description="Immunoglobulin" evidence="5">
    <location>
        <begin position="548"/>
        <end position="644"/>
    </location>
</feature>
<dbReference type="Proteomes" id="UP000290572">
    <property type="component" value="Unassembled WGS sequence"/>
</dbReference>
<feature type="transmembrane region" description="Helical" evidence="4">
    <location>
        <begin position="64"/>
        <end position="82"/>
    </location>
</feature>
<feature type="domain" description="Immunoglobulin" evidence="5">
    <location>
        <begin position="783"/>
        <end position="884"/>
    </location>
</feature>
<feature type="transmembrane region" description="Helical" evidence="4">
    <location>
        <begin position="227"/>
        <end position="251"/>
    </location>
</feature>
<dbReference type="InterPro" id="IPR013106">
    <property type="entry name" value="Ig_V-set"/>
</dbReference>
<name>A0A498M6G0_LABRO</name>
<dbReference type="SUPFAM" id="SSF48726">
    <property type="entry name" value="Immunoglobulin"/>
    <property type="match status" value="4"/>
</dbReference>
<feature type="domain" description="Immunoglobulin" evidence="5">
    <location>
        <begin position="369"/>
        <end position="469"/>
    </location>
</feature>
<evidence type="ECO:0000256" key="3">
    <source>
        <dbReference type="ARBA" id="ARBA00023136"/>
    </source>
</evidence>
<dbReference type="STRING" id="84645.A0A498M6G0"/>
<keyword evidence="3 4" id="KW-0472">Membrane</keyword>
<reference evidence="6 7" key="1">
    <citation type="submission" date="2018-03" db="EMBL/GenBank/DDBJ databases">
        <title>Draft genome sequence of Rohu Carp (Labeo rohita).</title>
        <authorList>
            <person name="Das P."/>
            <person name="Kushwaha B."/>
            <person name="Joshi C.G."/>
            <person name="Kumar D."/>
            <person name="Nagpure N.S."/>
            <person name="Sahoo L."/>
            <person name="Das S.P."/>
            <person name="Bit A."/>
            <person name="Patnaik S."/>
            <person name="Meher P.K."/>
            <person name="Jayasankar P."/>
            <person name="Koringa P.G."/>
            <person name="Patel N.V."/>
            <person name="Hinsu A.T."/>
            <person name="Kumar R."/>
            <person name="Pandey M."/>
            <person name="Agarwal S."/>
            <person name="Srivastava S."/>
            <person name="Singh M."/>
            <person name="Iquebal M.A."/>
            <person name="Jaiswal S."/>
            <person name="Angadi U.B."/>
            <person name="Kumar N."/>
            <person name="Raza M."/>
            <person name="Shah T.M."/>
            <person name="Rai A."/>
            <person name="Jena J.K."/>
        </authorList>
    </citation>
    <scope>NUCLEOTIDE SEQUENCE [LARGE SCALE GENOMIC DNA]</scope>
    <source>
        <strain evidence="6">DASCIFA01</strain>
        <tissue evidence="6">Testis</tissue>
    </source>
</reference>
<dbReference type="PANTHER" id="PTHR11860:SF118">
    <property type="entry name" value="CMRF35-LIKE MOLECULE 3-RELATED"/>
    <property type="match status" value="1"/>
</dbReference>
<dbReference type="AlphaFoldDB" id="A0A498M6G0"/>
<evidence type="ECO:0000256" key="2">
    <source>
        <dbReference type="ARBA" id="ARBA00022692"/>
    </source>
</evidence>
<dbReference type="CDD" id="cd05716">
    <property type="entry name" value="IgV_pIgR_like"/>
    <property type="match status" value="2"/>
</dbReference>
<organism evidence="6 7">
    <name type="scientific">Labeo rohita</name>
    <name type="common">Indian major carp</name>
    <name type="synonym">Cyprinus rohita</name>
    <dbReference type="NCBI Taxonomy" id="84645"/>
    <lineage>
        <taxon>Eukaryota</taxon>
        <taxon>Metazoa</taxon>
        <taxon>Chordata</taxon>
        <taxon>Craniata</taxon>
        <taxon>Vertebrata</taxon>
        <taxon>Euteleostomi</taxon>
        <taxon>Actinopterygii</taxon>
        <taxon>Neopterygii</taxon>
        <taxon>Teleostei</taxon>
        <taxon>Ostariophysi</taxon>
        <taxon>Cypriniformes</taxon>
        <taxon>Cyprinidae</taxon>
        <taxon>Labeoninae</taxon>
        <taxon>Labeonini</taxon>
        <taxon>Labeo</taxon>
    </lineage>
</organism>
<keyword evidence="2 4" id="KW-0812">Transmembrane</keyword>
<evidence type="ECO:0000256" key="1">
    <source>
        <dbReference type="ARBA" id="ARBA00004370"/>
    </source>
</evidence>
<comment type="caution">
    <text evidence="6">The sequence shown here is derived from an EMBL/GenBank/DDBJ whole genome shotgun (WGS) entry which is preliminary data.</text>
</comment>
<dbReference type="InterPro" id="IPR050671">
    <property type="entry name" value="CD300_family_receptors"/>
</dbReference>
<dbReference type="PANTHER" id="PTHR11860">
    <property type="entry name" value="POLYMERIC-IMMUNOGLOBULIN RECEPTOR"/>
    <property type="match status" value="1"/>
</dbReference>
<keyword evidence="4" id="KW-1133">Transmembrane helix</keyword>
<gene>
    <name evidence="6" type="ORF">ROHU_029108</name>
</gene>
<dbReference type="GO" id="GO:0005886">
    <property type="term" value="C:plasma membrane"/>
    <property type="evidence" value="ECO:0007669"/>
    <property type="project" value="TreeGrafter"/>
</dbReference>
<dbReference type="SMART" id="SM00409">
    <property type="entry name" value="IG"/>
    <property type="match status" value="4"/>
</dbReference>
<protein>
    <submittedName>
        <fullName evidence="6">CMRF35-like molecule 3</fullName>
    </submittedName>
</protein>
<feature type="transmembrane region" description="Helical" evidence="4">
    <location>
        <begin position="936"/>
        <end position="959"/>
    </location>
</feature>
<dbReference type="Gene3D" id="2.60.40.10">
    <property type="entry name" value="Immunoglobulins"/>
    <property type="match status" value="5"/>
</dbReference>
<keyword evidence="7" id="KW-1185">Reference proteome</keyword>
<dbReference type="InterPro" id="IPR003599">
    <property type="entry name" value="Ig_sub"/>
</dbReference>